<feature type="compositionally biased region" description="Low complexity" evidence="1">
    <location>
        <begin position="388"/>
        <end position="407"/>
    </location>
</feature>
<accession>A0ABW9L7T5</accession>
<evidence type="ECO:0008006" key="4">
    <source>
        <dbReference type="Google" id="ProtNLM"/>
    </source>
</evidence>
<comment type="caution">
    <text evidence="2">The sequence shown here is derived from an EMBL/GenBank/DDBJ whole genome shotgun (WGS) entry which is preliminary data.</text>
</comment>
<organism evidence="2 3">
    <name type="scientific">Mycolicibacterium nivoides</name>
    <dbReference type="NCBI Taxonomy" id="2487344"/>
    <lineage>
        <taxon>Bacteria</taxon>
        <taxon>Bacillati</taxon>
        <taxon>Actinomycetota</taxon>
        <taxon>Actinomycetes</taxon>
        <taxon>Mycobacteriales</taxon>
        <taxon>Mycobacteriaceae</taxon>
        <taxon>Mycolicibacterium</taxon>
    </lineage>
</organism>
<evidence type="ECO:0000313" key="2">
    <source>
        <dbReference type="EMBL" id="MFN6543982.1"/>
    </source>
</evidence>
<sequence length="407" mass="40679">MSSAAVELTAAVDPIAAWADLFTHTPESLLALGNLIAENPAPILGQIVTNWSGYGQTLGSALQTAGMGLSTYLTTTLPTSLQKFANQLVSGDMQGAADTFNSAFTGLATGVGFPMLNVFSIPVAITQNLANVVASFGPSFVGVVAGVGLSALFLVQAASLSVGDSAQPIVDAIKAGDPLGAFNALVAMPATVADGVLNGHEHDDGLFAGLLTVEHPVSPDAPPWDPTWPDGLVAKLLNSRLTIAKALGGEDPATAGALSRFFAPASEPTALPSASSVPDAASATSVTLSADPAPIEPTAKAAPTTDLASPPADSAAIETSGSTPTKEETVPLVRKSLVAVPGRADTLGATNKPAAKVASDVRDGISSTVNKIGEGVKKAFAKPEKKPASASTSSDKGSGSSSSSDSK</sequence>
<feature type="region of interest" description="Disordered" evidence="1">
    <location>
        <begin position="285"/>
        <end position="330"/>
    </location>
</feature>
<dbReference type="RefSeq" id="WP_409543410.1">
    <property type="nucleotide sequence ID" value="NZ_JBKBDD010000004.1"/>
</dbReference>
<protein>
    <recommendedName>
        <fullName evidence="4">PPE family protein</fullName>
    </recommendedName>
</protein>
<evidence type="ECO:0000313" key="3">
    <source>
        <dbReference type="Proteomes" id="UP001635816"/>
    </source>
</evidence>
<feature type="compositionally biased region" description="Basic and acidic residues" evidence="1">
    <location>
        <begin position="374"/>
        <end position="387"/>
    </location>
</feature>
<gene>
    <name evidence="2" type="ORF">ACK4CT_12400</name>
</gene>
<name>A0ABW9L7T5_9MYCO</name>
<keyword evidence="3" id="KW-1185">Reference proteome</keyword>
<reference evidence="2 3" key="1">
    <citation type="submission" date="2024-12" db="EMBL/GenBank/DDBJ databases">
        <title>The coexistence of Mycolicibacterium septicum and Mycolicibacterium nivoides in clinical samples.</title>
        <authorList>
            <person name="Wang C."/>
            <person name="Feng Y."/>
            <person name="Zong Z."/>
        </authorList>
    </citation>
    <scope>NUCLEOTIDE SEQUENCE [LARGE SCALE GENOMIC DNA]</scope>
    <source>
        <strain evidence="2 3">120309</strain>
    </source>
</reference>
<proteinExistence type="predicted"/>
<dbReference type="Proteomes" id="UP001635816">
    <property type="component" value="Unassembled WGS sequence"/>
</dbReference>
<evidence type="ECO:0000256" key="1">
    <source>
        <dbReference type="SAM" id="MobiDB-lite"/>
    </source>
</evidence>
<dbReference type="EMBL" id="JBKBDD010000004">
    <property type="protein sequence ID" value="MFN6543982.1"/>
    <property type="molecule type" value="Genomic_DNA"/>
</dbReference>
<feature type="region of interest" description="Disordered" evidence="1">
    <location>
        <begin position="374"/>
        <end position="407"/>
    </location>
</feature>